<dbReference type="Proteomes" id="UP000035213">
    <property type="component" value="Chromosome"/>
</dbReference>
<gene>
    <name evidence="1" type="ORF">OK18_08490</name>
</gene>
<dbReference type="KEGG" id="cgn:OK18_08490"/>
<sequence length="329" mass="38290">MKLQHIYIITFFIFFSCKGNNDLNKKQTSIAKENSSSVISIEDQNNTKRYKFNTISQNPIVDIKKESREQIINRFRDSEVLINFNNKTFQAGKECTFEYFEKKVSPIKYWYNQSTINIYKEELAKIGISLPKEFSVFMSANPNKTCEYPTSEYILIEGKIIFIYEGYLIVFGNDLDKFEQNVDNSSDQNIQDKKTIAKNSERNIILPVSKEDLLNPNIQFPIIDKKIIVEGSEASSVYKLANNTFLLWFDGDNERWYVVTFVNNQLFNKLLIGKSETIESENGKIIDNYIDFNIGKDLEIKLKYSTGKKIKKIESYQISDQTGKIEKLL</sequence>
<evidence type="ECO:0000313" key="2">
    <source>
        <dbReference type="Proteomes" id="UP000035213"/>
    </source>
</evidence>
<proteinExistence type="predicted"/>
<dbReference type="AlphaFoldDB" id="A0A0G3M1C1"/>
<accession>A0A0G3M1C1</accession>
<dbReference type="RefSeq" id="WP_053327726.1">
    <property type="nucleotide sequence ID" value="NZ_CP009928.1"/>
</dbReference>
<dbReference type="PROSITE" id="PS51257">
    <property type="entry name" value="PROKAR_LIPOPROTEIN"/>
    <property type="match status" value="1"/>
</dbReference>
<reference evidence="1 2" key="1">
    <citation type="submission" date="2014-11" db="EMBL/GenBank/DDBJ databases">
        <authorList>
            <person name="Park G.-S."/>
            <person name="Hong S.-J."/>
            <person name="Jung B.K."/>
            <person name="Khan A.R."/>
            <person name="Kwak Y."/>
            <person name="Shin J.-H."/>
        </authorList>
    </citation>
    <scope>NUCLEOTIDE SEQUENCE [LARGE SCALE GENOMIC DNA]</scope>
    <source>
        <strain evidence="1 2">DSM 27622</strain>
    </source>
</reference>
<organism evidence="1 2">
    <name type="scientific">Chryseobacterium gallinarum</name>
    <dbReference type="NCBI Taxonomy" id="1324352"/>
    <lineage>
        <taxon>Bacteria</taxon>
        <taxon>Pseudomonadati</taxon>
        <taxon>Bacteroidota</taxon>
        <taxon>Flavobacteriia</taxon>
        <taxon>Flavobacteriales</taxon>
        <taxon>Weeksellaceae</taxon>
        <taxon>Chryseobacterium group</taxon>
        <taxon>Chryseobacterium</taxon>
    </lineage>
</organism>
<dbReference type="STRING" id="1324352.OK18_08490"/>
<name>A0A0G3M1C1_CHRGL</name>
<evidence type="ECO:0000313" key="1">
    <source>
        <dbReference type="EMBL" id="AKK72654.1"/>
    </source>
</evidence>
<dbReference type="PATRIC" id="fig|1324352.5.peg.1780"/>
<evidence type="ECO:0008006" key="3">
    <source>
        <dbReference type="Google" id="ProtNLM"/>
    </source>
</evidence>
<protein>
    <recommendedName>
        <fullName evidence="3">Lipoprotein</fullName>
    </recommendedName>
</protein>
<dbReference type="OrthoDB" id="853948at2"/>
<dbReference type="EMBL" id="CP009928">
    <property type="protein sequence ID" value="AKK72654.1"/>
    <property type="molecule type" value="Genomic_DNA"/>
</dbReference>